<proteinExistence type="predicted"/>
<comment type="caution">
    <text evidence="1">The sequence shown here is derived from an EMBL/GenBank/DDBJ whole genome shotgun (WGS) entry which is preliminary data.</text>
</comment>
<protein>
    <submittedName>
        <fullName evidence="1">Uncharacterized protein</fullName>
    </submittedName>
</protein>
<evidence type="ECO:0000313" key="2">
    <source>
        <dbReference type="Proteomes" id="UP000198211"/>
    </source>
</evidence>
<evidence type="ECO:0000313" key="1">
    <source>
        <dbReference type="EMBL" id="OWY91210.1"/>
    </source>
</evidence>
<gene>
    <name evidence="1" type="ORF">PHMEG_00040304</name>
</gene>
<reference evidence="2" key="1">
    <citation type="submission" date="2017-03" db="EMBL/GenBank/DDBJ databases">
        <title>Phytopthora megakarya and P. palmivora, two closely related causual agents of cacao black pod achieved similar genome size and gene model numbers by different mechanisms.</title>
        <authorList>
            <person name="Ali S."/>
            <person name="Shao J."/>
            <person name="Larry D.J."/>
            <person name="Kronmiller B."/>
            <person name="Shen D."/>
            <person name="Strem M.D."/>
            <person name="Melnick R.L."/>
            <person name="Guiltinan M.J."/>
            <person name="Tyler B.M."/>
            <person name="Meinhardt L.W."/>
            <person name="Bailey B.A."/>
        </authorList>
    </citation>
    <scope>NUCLEOTIDE SEQUENCE [LARGE SCALE GENOMIC DNA]</scope>
    <source>
        <strain evidence="2">zdho120</strain>
    </source>
</reference>
<keyword evidence="2" id="KW-1185">Reference proteome</keyword>
<name>A0A225UE69_9STRA</name>
<dbReference type="Proteomes" id="UP000198211">
    <property type="component" value="Unassembled WGS sequence"/>
</dbReference>
<organism evidence="1 2">
    <name type="scientific">Phytophthora megakarya</name>
    <dbReference type="NCBI Taxonomy" id="4795"/>
    <lineage>
        <taxon>Eukaryota</taxon>
        <taxon>Sar</taxon>
        <taxon>Stramenopiles</taxon>
        <taxon>Oomycota</taxon>
        <taxon>Peronosporomycetes</taxon>
        <taxon>Peronosporales</taxon>
        <taxon>Peronosporaceae</taxon>
        <taxon>Phytophthora</taxon>
    </lineage>
</organism>
<dbReference type="AlphaFoldDB" id="A0A225UE69"/>
<accession>A0A225UE69</accession>
<sequence length="78" mass="8446">MASPFVAQFSAILGVYFQRVTNQLRTRLVTSTAAAVAFIGIADKKKNQQASLDTCVPTPCEVHRFPKHAPATHAPGKH</sequence>
<dbReference type="EMBL" id="NBNE01020791">
    <property type="protein sequence ID" value="OWY91210.1"/>
    <property type="molecule type" value="Genomic_DNA"/>
</dbReference>